<dbReference type="EMBL" id="BQXH01000011">
    <property type="protein sequence ID" value="GKS81627.1"/>
    <property type="molecule type" value="Genomic_DNA"/>
</dbReference>
<accession>A0ABQ5JHY1</accession>
<protein>
    <submittedName>
        <fullName evidence="1">Uncharacterized protein</fullName>
    </submittedName>
</protein>
<reference evidence="1" key="1">
    <citation type="journal article" date="2022" name="Int. J. Syst. Evol. Microbiol.">
        <title>A novel species of lactic acid bacteria, Ligilactobacillus pabuli sp. nov., isolated from alfalfa silage.</title>
        <authorList>
            <person name="Tohno M."/>
            <person name="Tanizawa Y."/>
            <person name="Sawada H."/>
            <person name="Sakamoto M."/>
            <person name="Ohkuma M."/>
            <person name="Kobayashi H."/>
        </authorList>
    </citation>
    <scope>NUCLEOTIDE SEQUENCE</scope>
    <source>
        <strain evidence="1">AF129</strain>
    </source>
</reference>
<evidence type="ECO:0000313" key="2">
    <source>
        <dbReference type="Proteomes" id="UP001055149"/>
    </source>
</evidence>
<dbReference type="Proteomes" id="UP001055149">
    <property type="component" value="Unassembled WGS sequence"/>
</dbReference>
<evidence type="ECO:0000313" key="1">
    <source>
        <dbReference type="EMBL" id="GKS81627.1"/>
    </source>
</evidence>
<comment type="caution">
    <text evidence="1">The sequence shown here is derived from an EMBL/GenBank/DDBJ whole genome shotgun (WGS) entry which is preliminary data.</text>
</comment>
<gene>
    <name evidence="1" type="ORF">LPAF129_13130</name>
</gene>
<dbReference type="RefSeq" id="WP_244055368.1">
    <property type="nucleotide sequence ID" value="NZ_BQXH01000011.1"/>
</dbReference>
<name>A0ABQ5JHY1_9LACO</name>
<organism evidence="1 2">
    <name type="scientific">Ligilactobacillus pabuli</name>
    <dbReference type="NCBI Taxonomy" id="2886039"/>
    <lineage>
        <taxon>Bacteria</taxon>
        <taxon>Bacillati</taxon>
        <taxon>Bacillota</taxon>
        <taxon>Bacilli</taxon>
        <taxon>Lactobacillales</taxon>
        <taxon>Lactobacillaceae</taxon>
        <taxon>Ligilactobacillus</taxon>
    </lineage>
</organism>
<sequence length="149" mass="17549">MEYQFPLSVLDPHTELIDQRQLNELLKKDFQNVQILMQHVKQAAFALEQYVQEKLTVEQLRQVTRPAIRGLLDQRNLEEHAQIFAEMHVVDQLKAQLDLTGLRELGIVTDYEYERITSGKLLLRSRQDRLNFENEVGEYALEEDFGHLN</sequence>
<proteinExistence type="predicted"/>
<keyword evidence="2" id="KW-1185">Reference proteome</keyword>